<feature type="signal peptide" evidence="6">
    <location>
        <begin position="1"/>
        <end position="24"/>
    </location>
</feature>
<keyword evidence="6" id="KW-0732">Signal</keyword>
<organism evidence="7 9">
    <name type="scientific">Aliidiomarina maris</name>
    <dbReference type="NCBI Taxonomy" id="531312"/>
    <lineage>
        <taxon>Bacteria</taxon>
        <taxon>Pseudomonadati</taxon>
        <taxon>Pseudomonadota</taxon>
        <taxon>Gammaproteobacteria</taxon>
        <taxon>Alteromonadales</taxon>
        <taxon>Idiomarinaceae</taxon>
        <taxon>Aliidiomarina</taxon>
    </lineage>
</organism>
<comment type="caution">
    <text evidence="7">The sequence shown here is derived from an EMBL/GenBank/DDBJ whole genome shotgun (WGS) entry which is preliminary data.</text>
</comment>
<feature type="binding site" description="distal binding residue" evidence="5">
    <location>
        <position position="93"/>
    </location>
    <ligand>
        <name>heme</name>
        <dbReference type="ChEBI" id="CHEBI:30413"/>
    </ligand>
    <ligandPart>
        <name>Fe</name>
        <dbReference type="ChEBI" id="CHEBI:18248"/>
    </ligandPart>
</feature>
<evidence type="ECO:0000313" key="7">
    <source>
        <dbReference type="EMBL" id="RAJ98448.1"/>
    </source>
</evidence>
<dbReference type="Proteomes" id="UP000249203">
    <property type="component" value="Unassembled WGS sequence"/>
</dbReference>
<dbReference type="OrthoDB" id="9795814at2"/>
<reference evidence="8 10" key="1">
    <citation type="journal article" date="2018" name="Front. Microbiol.">
        <title>Genome-Based Analysis Reveals the Taxonomy and Diversity of the Family Idiomarinaceae.</title>
        <authorList>
            <person name="Liu Y."/>
            <person name="Lai Q."/>
            <person name="Shao Z."/>
        </authorList>
    </citation>
    <scope>NUCLEOTIDE SEQUENCE [LARGE SCALE GENOMIC DNA]</scope>
    <source>
        <strain evidence="8 10">CF12-14</strain>
    </source>
</reference>
<dbReference type="GO" id="GO:0019825">
    <property type="term" value="F:oxygen binding"/>
    <property type="evidence" value="ECO:0007669"/>
    <property type="project" value="InterPro"/>
</dbReference>
<keyword evidence="10" id="KW-1185">Reference proteome</keyword>
<dbReference type="GO" id="GO:0046872">
    <property type="term" value="F:metal ion binding"/>
    <property type="evidence" value="ECO:0007669"/>
    <property type="project" value="UniProtKB-KW"/>
</dbReference>
<keyword evidence="3 5" id="KW-0479">Metal-binding</keyword>
<accession>A0A327X6B0</accession>
<dbReference type="InterPro" id="IPR001486">
    <property type="entry name" value="Hemoglobin_trunc"/>
</dbReference>
<protein>
    <submittedName>
        <fullName evidence="7 8">Hemoglobin</fullName>
    </submittedName>
</protein>
<dbReference type="AlphaFoldDB" id="A0A327X6B0"/>
<evidence type="ECO:0000256" key="3">
    <source>
        <dbReference type="ARBA" id="ARBA00022723"/>
    </source>
</evidence>
<dbReference type="EMBL" id="PIPK01000005">
    <property type="protein sequence ID" value="RUO24738.1"/>
    <property type="molecule type" value="Genomic_DNA"/>
</dbReference>
<evidence type="ECO:0000313" key="8">
    <source>
        <dbReference type="EMBL" id="RUO24738.1"/>
    </source>
</evidence>
<dbReference type="Proteomes" id="UP000287865">
    <property type="component" value="Unassembled WGS sequence"/>
</dbReference>
<dbReference type="CDD" id="cd00454">
    <property type="entry name" value="TrHb1_N"/>
    <property type="match status" value="1"/>
</dbReference>
<dbReference type="EMBL" id="QLMD01000005">
    <property type="protein sequence ID" value="RAJ98448.1"/>
    <property type="molecule type" value="Genomic_DNA"/>
</dbReference>
<sequence>MNIKALFSAASVFFLLSFSASTSAQSLYQDLGELEGIDQLNERFVINLVEDRRISHHFEQTDLARLHQMLTEQFCELAGGPCVYSGDDMVTSHTGLNITRSDFNALVEALQLAMDDQGIAIGAQNRLLALLAPMHHEVVNR</sequence>
<dbReference type="RefSeq" id="WP_111569283.1">
    <property type="nucleotide sequence ID" value="NZ_PIPK01000005.1"/>
</dbReference>
<dbReference type="Gene3D" id="1.10.490.10">
    <property type="entry name" value="Globins"/>
    <property type="match status" value="1"/>
</dbReference>
<dbReference type="InterPro" id="IPR009050">
    <property type="entry name" value="Globin-like_sf"/>
</dbReference>
<gene>
    <name evidence="7" type="ORF">B0I24_105201</name>
    <name evidence="8" type="ORF">CWE07_06750</name>
</gene>
<dbReference type="SUPFAM" id="SSF46458">
    <property type="entry name" value="Globin-like"/>
    <property type="match status" value="1"/>
</dbReference>
<feature type="binding site" description="distal binding residue" evidence="5">
    <location>
        <position position="136"/>
    </location>
    <ligand>
        <name>heme</name>
        <dbReference type="ChEBI" id="CHEBI:30413"/>
    </ligand>
    <ligandPart>
        <name>Fe</name>
        <dbReference type="ChEBI" id="CHEBI:18248"/>
    </ligandPart>
</feature>
<keyword evidence="2 5" id="KW-0349">Heme</keyword>
<evidence type="ECO:0000256" key="4">
    <source>
        <dbReference type="ARBA" id="ARBA00023004"/>
    </source>
</evidence>
<dbReference type="GO" id="GO:0020037">
    <property type="term" value="F:heme binding"/>
    <property type="evidence" value="ECO:0007669"/>
    <property type="project" value="InterPro"/>
</dbReference>
<evidence type="ECO:0000313" key="10">
    <source>
        <dbReference type="Proteomes" id="UP000287865"/>
    </source>
</evidence>
<evidence type="ECO:0000313" key="9">
    <source>
        <dbReference type="Proteomes" id="UP000249203"/>
    </source>
</evidence>
<keyword evidence="1" id="KW-0813">Transport</keyword>
<name>A0A327X6B0_9GAMM</name>
<proteinExistence type="predicted"/>
<evidence type="ECO:0000256" key="6">
    <source>
        <dbReference type="SAM" id="SignalP"/>
    </source>
</evidence>
<dbReference type="Pfam" id="PF01152">
    <property type="entry name" value="Bac_globin"/>
    <property type="match status" value="1"/>
</dbReference>
<evidence type="ECO:0000256" key="2">
    <source>
        <dbReference type="ARBA" id="ARBA00022617"/>
    </source>
</evidence>
<keyword evidence="4 5" id="KW-0408">Iron</keyword>
<evidence type="ECO:0000256" key="5">
    <source>
        <dbReference type="PIRSR" id="PIRSR601486-1"/>
    </source>
</evidence>
<reference evidence="7 9" key="2">
    <citation type="submission" date="2018-06" db="EMBL/GenBank/DDBJ databases">
        <title>Genomic Encyclopedia of Type Strains, Phase III (KMG-III): the genomes of soil and plant-associated and newly described type strains.</title>
        <authorList>
            <person name="Whitman W."/>
        </authorList>
    </citation>
    <scope>NUCLEOTIDE SEQUENCE [LARGE SCALE GENOMIC DNA]</scope>
    <source>
        <strain evidence="7 9">CGMCC 1.15366</strain>
    </source>
</reference>
<evidence type="ECO:0000256" key="1">
    <source>
        <dbReference type="ARBA" id="ARBA00022448"/>
    </source>
</evidence>
<feature type="chain" id="PRO_5016404450" evidence="6">
    <location>
        <begin position="25"/>
        <end position="141"/>
    </location>
</feature>
<dbReference type="InterPro" id="IPR012292">
    <property type="entry name" value="Globin/Proto"/>
</dbReference>